<name>Q806A0_CHV1</name>
<organismHost>
    <name type="scientific">Macaca leonina</name>
    <name type="common">Northern pig-tailed macaque</name>
    <name type="synonym">Macaca nemestrina leonina</name>
    <dbReference type="NCBI Taxonomy" id="90387"/>
</organismHost>
<organismHost>
    <name type="scientific">Macaca fascicularis</name>
    <name type="common">Crab-eating macaque</name>
    <name type="synonym">Cynomolgus monkey</name>
    <dbReference type="NCBI Taxonomy" id="9541"/>
</organismHost>
<evidence type="ECO:0000256" key="2">
    <source>
        <dbReference type="ARBA" id="ARBA00022921"/>
    </source>
</evidence>
<evidence type="ECO:0000256" key="3">
    <source>
        <dbReference type="ARBA" id="ARBA00023219"/>
    </source>
</evidence>
<feature type="compositionally biased region" description="Basic and acidic residues" evidence="4">
    <location>
        <begin position="29"/>
        <end position="40"/>
    </location>
</feature>
<gene>
    <name evidence="5" type="primary">UL28</name>
</gene>
<reference evidence="5" key="1">
    <citation type="journal article" date="2003" name="Arch. Virol.">
        <title>Sequence and genetic arrangement of the UL region of the monkey B virus (Cercopithecine herpesvirus 1) genome and comparison with the UL region of other primate herpesviruses.</title>
        <authorList>
            <person name="Ohsawa K."/>
            <person name="Black D.H."/>
            <person name="Sato H."/>
            <person name="Rogers K."/>
            <person name="Eberle R."/>
        </authorList>
    </citation>
    <scope>NUCLEOTIDE SEQUENCE</scope>
</reference>
<feature type="compositionally biased region" description="Low complexity" evidence="4">
    <location>
        <begin position="521"/>
        <end position="533"/>
    </location>
</feature>
<evidence type="ECO:0000256" key="1">
    <source>
        <dbReference type="ARBA" id="ARBA00022612"/>
    </source>
</evidence>
<feature type="region of interest" description="Disordered" evidence="4">
    <location>
        <begin position="509"/>
        <end position="551"/>
    </location>
</feature>
<organismHost>
    <name type="scientific">Homo sapiens</name>
    <name type="common">Human</name>
    <dbReference type="NCBI Taxonomy" id="9606"/>
</organismHost>
<protein>
    <submittedName>
        <fullName evidence="5">UL28 protein</fullName>
    </submittedName>
</protein>
<organism evidence="5">
    <name type="scientific">Cercopithecine herpesvirus 1</name>
    <name type="common">CeHV-1</name>
    <name type="synonym">Simian herpes B virus</name>
    <dbReference type="NCBI Taxonomy" id="10325"/>
    <lineage>
        <taxon>Viruses</taxon>
        <taxon>Duplodnaviria</taxon>
        <taxon>Heunggongvirae</taxon>
        <taxon>Peploviricota</taxon>
        <taxon>Herviviricetes</taxon>
        <taxon>Herpesvirales</taxon>
        <taxon>Orthoherpesviridae</taxon>
        <taxon>Alphaherpesvirinae</taxon>
        <taxon>Simplexvirus</taxon>
        <taxon>Simplexvirus macacinealpha1</taxon>
    </lineage>
</organism>
<proteinExistence type="inferred from homology"/>
<accession>Q806A0</accession>
<evidence type="ECO:0000256" key="4">
    <source>
        <dbReference type="SAM" id="MobiDB-lite"/>
    </source>
</evidence>
<dbReference type="EMBL" id="AB096160">
    <property type="protein sequence ID" value="BAC58068.1"/>
    <property type="molecule type" value="Genomic_DNA"/>
</dbReference>
<keyword evidence="3" id="KW-0231">Viral genome packaging</keyword>
<dbReference type="GO" id="GO:0019073">
    <property type="term" value="P:viral DNA genome packaging"/>
    <property type="evidence" value="ECO:0007669"/>
    <property type="project" value="InterPro"/>
</dbReference>
<evidence type="ECO:0000313" key="5">
    <source>
        <dbReference type="EMBL" id="BAC58068.1"/>
    </source>
</evidence>
<organismHost>
    <name type="scientific">Macaca nemestrina</name>
    <name type="common">Pig-tailed macaque</name>
    <dbReference type="NCBI Taxonomy" id="9545"/>
</organismHost>
<dbReference type="Pfam" id="PF01366">
    <property type="entry name" value="PRTP"/>
    <property type="match status" value="1"/>
</dbReference>
<organismHost>
    <name type="scientific">Macaca mulatta</name>
    <name type="common">Rhesus macaque</name>
    <dbReference type="NCBI Taxonomy" id="9544"/>
</organismHost>
<keyword evidence="1" id="KW-1188">Viral release from host cell</keyword>
<sequence length="847" mass="92075">MCVPTLNIRGAISLVAPPPPAPAHARSYKKPEPRGPETDRTPGGLVSPFVTARRAPAPAPTDMASGPTAAASPKDGDAVSEPTAARQKLLALFGQVQTYVFQLELLRRCDPRIGRGKLAALKLNALQVRAVRRRLRPGLAAQARAFLTPLSVTLELLLEYAQREGERLLGCLEAFGEGGEEGDVAAFFVESMGLARPCPYHQPIRLETYGGCVDMELCFLHDVENFLKQLNYCHLITPPRGAIAALERVRAFLVGAVGSGLVVPPEISDPSHPCAVCFEELCVTANQGATIARRLADRICNHVTQQAQVRLDDNELRRYLPHASGFSEAARARALRVLDQALERAAAGEAQGRAPADESARREADALLEAHDVFQATTPGLYAISELRFWLASGDRAHQSTMDAFADNLTELARRELRHETAVAAVELALFGRRAEHFERAFGDRLAALDMVDALLVGGQATSPEDQIEALIRACYDHHLTTPLLRRLVNPEQSDEEALRRVLARLGGGRRDAGEGEDGAAGEAGEGAAAPEAGRGDGREDGPESWADVAGRAAADVRERRRLYADRLTKRSLASLGRCVREQRGELEKMLRVSVHGEVLPATFAAVSNGFAARVRFCDLTAAAGTVVDNRAAPGVFDAHRFMRASLLRHHVDPALLPSITHRFFELVNGPLFDHATHSLAQPPNTALYYSVENVGLLPHLKEELARFIMGAGGAGTEWAVSEFQKFYSFDGISGITPTQRAAWRYIRELIIATTLFASVYRCGEVELRRPDYGRPTPEGLYRYPPGVYLTYDSDCPLVAIVECEPDGGIGPRSVVVYDRDVFSILYSVLQHLAPRLAAGGPDQPPP</sequence>
<dbReference type="InterPro" id="IPR000501">
    <property type="entry name" value="UL28/UL56"/>
</dbReference>
<feature type="region of interest" description="Disordered" evidence="4">
    <location>
        <begin position="13"/>
        <end position="79"/>
    </location>
</feature>
<dbReference type="HAMAP" id="MF_04014">
    <property type="entry name" value="HSV_TRM1"/>
    <property type="match status" value="1"/>
</dbReference>
<keyword evidence="2" id="KW-0426">Late protein</keyword>